<dbReference type="InterPro" id="IPR001387">
    <property type="entry name" value="Cro/C1-type_HTH"/>
</dbReference>
<name>A0ABN3TJF8_9ACTN</name>
<dbReference type="Proteomes" id="UP001500886">
    <property type="component" value="Unassembled WGS sequence"/>
</dbReference>
<evidence type="ECO:0008006" key="5">
    <source>
        <dbReference type="Google" id="ProtNLM"/>
    </source>
</evidence>
<gene>
    <name evidence="3" type="ORF">GCM10010315_03880</name>
</gene>
<feature type="region of interest" description="Disordered" evidence="1">
    <location>
        <begin position="141"/>
        <end position="161"/>
    </location>
</feature>
<feature type="compositionally biased region" description="Pro residues" evidence="1">
    <location>
        <begin position="99"/>
        <end position="108"/>
    </location>
</feature>
<keyword evidence="2" id="KW-0472">Membrane</keyword>
<dbReference type="CDD" id="cd00161">
    <property type="entry name" value="beta-trefoil_Ricin-like"/>
    <property type="match status" value="1"/>
</dbReference>
<evidence type="ECO:0000313" key="4">
    <source>
        <dbReference type="Proteomes" id="UP001500886"/>
    </source>
</evidence>
<feature type="transmembrane region" description="Helical" evidence="2">
    <location>
        <begin position="119"/>
        <end position="138"/>
    </location>
</feature>
<proteinExistence type="predicted"/>
<dbReference type="Gene3D" id="2.80.10.50">
    <property type="match status" value="1"/>
</dbReference>
<dbReference type="EMBL" id="BAAASL010000001">
    <property type="protein sequence ID" value="GAA2708088.1"/>
    <property type="molecule type" value="Genomic_DNA"/>
</dbReference>
<evidence type="ECO:0000313" key="3">
    <source>
        <dbReference type="EMBL" id="GAA2708088.1"/>
    </source>
</evidence>
<dbReference type="PROSITE" id="PS50231">
    <property type="entry name" value="RICIN_B_LECTIN"/>
    <property type="match status" value="1"/>
</dbReference>
<sequence length="323" mass="33881">MGMGSQGERAPQDARDAAEFMALLRQLKDASGLTYRQLEARAADGGDVLPRSTLADVLRQDALPRAELLAAFVRACGHGGHVQEWLAARERLASRQQGSPPPPPPPPPGRRRIGRYGRVLGVVVVLLALVGGGAYLAMDRTGGGDRDQPKRTVASSAPPAATALAPAPGTYRIRSAVSSLCLSERDGQGAGNVYQADCRSSVPTYALEEADGGAYRIRSLHPVFGYGCLGVGNGSAKGGAQMMDDYCGHRGTAENFRLRREGAPAGGYRVMPLHTGACVSVPGGSKQQWTPVLQLPCAAGDAGQVFHFDPVASPHPIPTISRN</sequence>
<protein>
    <recommendedName>
        <fullName evidence="5">XRE family transcriptional regulator</fullName>
    </recommendedName>
</protein>
<evidence type="ECO:0000256" key="1">
    <source>
        <dbReference type="SAM" id="MobiDB-lite"/>
    </source>
</evidence>
<comment type="caution">
    <text evidence="3">The sequence shown here is derived from an EMBL/GenBank/DDBJ whole genome shotgun (WGS) entry which is preliminary data.</text>
</comment>
<keyword evidence="2" id="KW-1133">Transmembrane helix</keyword>
<keyword evidence="2" id="KW-0812">Transmembrane</keyword>
<evidence type="ECO:0000256" key="2">
    <source>
        <dbReference type="SAM" id="Phobius"/>
    </source>
</evidence>
<reference evidence="3 4" key="1">
    <citation type="journal article" date="2019" name="Int. J. Syst. Evol. Microbiol.">
        <title>The Global Catalogue of Microorganisms (GCM) 10K type strain sequencing project: providing services to taxonomists for standard genome sequencing and annotation.</title>
        <authorList>
            <consortium name="The Broad Institute Genomics Platform"/>
            <consortium name="The Broad Institute Genome Sequencing Center for Infectious Disease"/>
            <person name="Wu L."/>
            <person name="Ma J."/>
        </authorList>
    </citation>
    <scope>NUCLEOTIDE SEQUENCE [LARGE SCALE GENOMIC DNA]</scope>
    <source>
        <strain evidence="3 4">JCM 4542</strain>
    </source>
</reference>
<dbReference type="InterPro" id="IPR035992">
    <property type="entry name" value="Ricin_B-like_lectins"/>
</dbReference>
<feature type="region of interest" description="Disordered" evidence="1">
    <location>
        <begin position="92"/>
        <end position="113"/>
    </location>
</feature>
<dbReference type="SUPFAM" id="SSF50370">
    <property type="entry name" value="Ricin B-like lectins"/>
    <property type="match status" value="1"/>
</dbReference>
<keyword evidence="4" id="KW-1185">Reference proteome</keyword>
<accession>A0ABN3TJF8</accession>
<organism evidence="3 4">
    <name type="scientific">Streptomyces luteosporeus</name>
    <dbReference type="NCBI Taxonomy" id="173856"/>
    <lineage>
        <taxon>Bacteria</taxon>
        <taxon>Bacillati</taxon>
        <taxon>Actinomycetota</taxon>
        <taxon>Actinomycetes</taxon>
        <taxon>Kitasatosporales</taxon>
        <taxon>Streptomycetaceae</taxon>
        <taxon>Streptomyces</taxon>
    </lineage>
</organism>
<dbReference type="CDD" id="cd00093">
    <property type="entry name" value="HTH_XRE"/>
    <property type="match status" value="1"/>
</dbReference>